<dbReference type="STRING" id="1157962.A0A250X9V4"/>
<dbReference type="Proteomes" id="UP000232323">
    <property type="component" value="Unassembled WGS sequence"/>
</dbReference>
<comment type="function">
    <text evidence="6">Required for vesicle-mediated transport. Catalyzes the fusion of transport vesicles within the Golgi cisternae. Is also required for transport from the endoplasmic reticulum to the Golgi stack. Seems to function as a fusion protein required for the delivery of cargo proteins to all compartments of the Golgi stack independent of vesicle origin.</text>
</comment>
<dbReference type="InterPro" id="IPR003593">
    <property type="entry name" value="AAA+_ATPase"/>
</dbReference>
<dbReference type="FunFam" id="3.40.50.300:FF:000187">
    <property type="entry name" value="Vesicular-fusion ATPase SEC18"/>
    <property type="match status" value="1"/>
</dbReference>
<dbReference type="PANTHER" id="PTHR23078">
    <property type="entry name" value="VESICULAR-FUSION PROTEIN NSF"/>
    <property type="match status" value="1"/>
</dbReference>
<dbReference type="InterPro" id="IPR009010">
    <property type="entry name" value="Asp_de-COase-like_dom_sf"/>
</dbReference>
<evidence type="ECO:0000313" key="9">
    <source>
        <dbReference type="Proteomes" id="UP000232323"/>
    </source>
</evidence>
<dbReference type="InterPro" id="IPR027417">
    <property type="entry name" value="P-loop_NTPase"/>
</dbReference>
<dbReference type="FunFam" id="1.10.8.60:FF:000115">
    <property type="entry name" value="N-ethylmaleimide-sensitive fusion protein, putative"/>
    <property type="match status" value="1"/>
</dbReference>
<dbReference type="OrthoDB" id="9982946at2759"/>
<evidence type="ECO:0000256" key="6">
    <source>
        <dbReference type="RuleBase" id="RU367045"/>
    </source>
</evidence>
<evidence type="ECO:0000313" key="8">
    <source>
        <dbReference type="EMBL" id="GAX79858.1"/>
    </source>
</evidence>
<proteinExistence type="inferred from homology"/>
<evidence type="ECO:0000256" key="4">
    <source>
        <dbReference type="ARBA" id="ARBA00022840"/>
    </source>
</evidence>
<dbReference type="EMBL" id="BEGY01000046">
    <property type="protein sequence ID" value="GAX79858.1"/>
    <property type="molecule type" value="Genomic_DNA"/>
</dbReference>
<dbReference type="SUPFAM" id="SSF50692">
    <property type="entry name" value="ADC-like"/>
    <property type="match status" value="1"/>
</dbReference>
<comment type="catalytic activity">
    <reaction evidence="6">
        <text>ATP + H2O = ADP + phosphate + H(+)</text>
        <dbReference type="Rhea" id="RHEA:13065"/>
        <dbReference type="ChEBI" id="CHEBI:15377"/>
        <dbReference type="ChEBI" id="CHEBI:15378"/>
        <dbReference type="ChEBI" id="CHEBI:30616"/>
        <dbReference type="ChEBI" id="CHEBI:43474"/>
        <dbReference type="ChEBI" id="CHEBI:456216"/>
        <dbReference type="EC" id="3.6.4.6"/>
    </reaction>
</comment>
<evidence type="ECO:0000259" key="7">
    <source>
        <dbReference type="SMART" id="SM00382"/>
    </source>
</evidence>
<organism evidence="8 9">
    <name type="scientific">Chlamydomonas eustigma</name>
    <dbReference type="NCBI Taxonomy" id="1157962"/>
    <lineage>
        <taxon>Eukaryota</taxon>
        <taxon>Viridiplantae</taxon>
        <taxon>Chlorophyta</taxon>
        <taxon>core chlorophytes</taxon>
        <taxon>Chlorophyceae</taxon>
        <taxon>CS clade</taxon>
        <taxon>Chlamydomonadales</taxon>
        <taxon>Chlamydomonadaceae</taxon>
        <taxon>Chlamydomonas</taxon>
    </lineage>
</organism>
<keyword evidence="6" id="KW-0479">Metal-binding</keyword>
<dbReference type="SMART" id="SM00382">
    <property type="entry name" value="AAA"/>
    <property type="match status" value="2"/>
</dbReference>
<evidence type="ECO:0000256" key="2">
    <source>
        <dbReference type="ARBA" id="ARBA00022448"/>
    </source>
</evidence>
<dbReference type="Gene3D" id="3.10.330.10">
    <property type="match status" value="1"/>
</dbReference>
<evidence type="ECO:0000256" key="3">
    <source>
        <dbReference type="ARBA" id="ARBA00022741"/>
    </source>
</evidence>
<sequence>MIRVVETTPDKASALTNLVYLSPNDELSRCAYLEAGGYVFSVMVHQLIPEGCIGLGNLHRKMLRVAVKDDLDINPFTPTTVPDAAMIYAEVSNFTEKPRPSELNADLLIARLIRLFQGQVFSLQQQVAFEHEGNNFKITVSNVVIDVGGVSKDAVRGLLRDNSAFIFTNSNVNPVKIVGQKGYATTQLFKSKEINFAQLGIGGLDKQFEAIFRRAFASRVFPPSIVQRLGIKHCKGILLYGPPGTGKTLIARQIGKMLNGKEPKVVNGPEVLSKYVGEGEENIRKLFAEADKEYKEKGDDSDLHVIIFDEIDAICKARGSIRDGTGTHDTIVNQLLTKIDGVDAINNILLIGMTNRKDMLDEALIREGRLGVHIEVGLPDEKGRLQILKIHTSKMATNSFLERNVDLASLAERTKNFSGAEIEGLVKDAASYALNRNVDFNNLQKPLDEEDIKVTMNDFEKALEEVKPAFGAATDSLKSYCMHGIVNCGETFDHLQQTLRTLVNQVQVSEKTPLLTCLLEGPSGSGKSALAASVALESDFPFIKVISSENMVGFSEQAKSSQITKVFEDAYRSPLSVIILDDIERLLEYVSIGPRFSNIVLQTLLVLVKKMPKDGKKLLVIGTTSQGDVLESMGLSEVFNVSLHVPALRVEEIVRVVRSLEVFGLRDIPEAVEALTSTASKLVPIKKLLLWIELAKQGLAEDQKIPIPRWKQVLSDLS</sequence>
<dbReference type="AlphaFoldDB" id="A0A250X9V4"/>
<dbReference type="InterPro" id="IPR039812">
    <property type="entry name" value="Vesicle-fus_ATPase"/>
</dbReference>
<dbReference type="Pfam" id="PF17862">
    <property type="entry name" value="AAA_lid_3"/>
    <property type="match status" value="1"/>
</dbReference>
<dbReference type="FunFam" id="3.40.50.300:FF:000166">
    <property type="entry name" value="vesicle-fusing ATPase isoform X1"/>
    <property type="match status" value="1"/>
</dbReference>
<keyword evidence="3 6" id="KW-0547">Nucleotide-binding</keyword>
<evidence type="ECO:0000256" key="5">
    <source>
        <dbReference type="ARBA" id="ARBA00022927"/>
    </source>
</evidence>
<dbReference type="SUPFAM" id="SSF52540">
    <property type="entry name" value="P-loop containing nucleoside triphosphate hydrolases"/>
    <property type="match status" value="2"/>
</dbReference>
<dbReference type="GO" id="GO:0046872">
    <property type="term" value="F:metal ion binding"/>
    <property type="evidence" value="ECO:0007669"/>
    <property type="project" value="UniProtKB-UniRule"/>
</dbReference>
<gene>
    <name evidence="8" type="ORF">CEUSTIGMA_g7298.t1</name>
</gene>
<dbReference type="GO" id="GO:0035494">
    <property type="term" value="P:SNARE complex disassembly"/>
    <property type="evidence" value="ECO:0007669"/>
    <property type="project" value="InterPro"/>
</dbReference>
<dbReference type="InterPro" id="IPR041569">
    <property type="entry name" value="AAA_lid_3"/>
</dbReference>
<dbReference type="InterPro" id="IPR029067">
    <property type="entry name" value="CDC48_domain_2-like_sf"/>
</dbReference>
<keyword evidence="4 6" id="KW-0067">ATP-binding</keyword>
<keyword evidence="5 6" id="KW-0653">Protein transport</keyword>
<keyword evidence="6" id="KW-0378">Hydrolase</keyword>
<dbReference type="Gene3D" id="2.40.40.20">
    <property type="match status" value="1"/>
</dbReference>
<dbReference type="InterPro" id="IPR003960">
    <property type="entry name" value="ATPase_AAA_CS"/>
</dbReference>
<comment type="similarity">
    <text evidence="1 6">Belongs to the AAA ATPase family.</text>
</comment>
<keyword evidence="6" id="KW-0460">Magnesium</keyword>
<dbReference type="PROSITE" id="PS00674">
    <property type="entry name" value="AAA"/>
    <property type="match status" value="1"/>
</dbReference>
<feature type="domain" description="AAA+ ATPase" evidence="7">
    <location>
        <begin position="233"/>
        <end position="380"/>
    </location>
</feature>
<keyword evidence="9" id="KW-1185">Reference proteome</keyword>
<dbReference type="EC" id="3.6.4.6" evidence="6"/>
<dbReference type="GO" id="GO:0005524">
    <property type="term" value="F:ATP binding"/>
    <property type="evidence" value="ECO:0007669"/>
    <property type="project" value="UniProtKB-UniRule"/>
</dbReference>
<keyword evidence="6" id="KW-0931">ER-Golgi transport</keyword>
<keyword evidence="2 6" id="KW-0813">Transport</keyword>
<dbReference type="GO" id="GO:0006891">
    <property type="term" value="P:intra-Golgi vesicle-mediated transport"/>
    <property type="evidence" value="ECO:0007669"/>
    <property type="project" value="TreeGrafter"/>
</dbReference>
<dbReference type="PRINTS" id="PR00830">
    <property type="entry name" value="ENDOLAPTASE"/>
</dbReference>
<feature type="domain" description="AAA+ ATPase" evidence="7">
    <location>
        <begin position="513"/>
        <end position="649"/>
    </location>
</feature>
<dbReference type="Pfam" id="PF00004">
    <property type="entry name" value="AAA"/>
    <property type="match status" value="2"/>
</dbReference>
<dbReference type="GO" id="GO:0005795">
    <property type="term" value="C:Golgi stack"/>
    <property type="evidence" value="ECO:0007669"/>
    <property type="project" value="TreeGrafter"/>
</dbReference>
<comment type="cofactor">
    <cofactor evidence="6">
        <name>Mg(2+)</name>
        <dbReference type="ChEBI" id="CHEBI:18420"/>
    </cofactor>
    <text evidence="6">Binds 1 Mg(2+) ion per subunit.</text>
</comment>
<dbReference type="GO" id="GO:0016887">
    <property type="term" value="F:ATP hydrolysis activity"/>
    <property type="evidence" value="ECO:0007669"/>
    <property type="project" value="InterPro"/>
</dbReference>
<dbReference type="Gene3D" id="3.40.50.300">
    <property type="entry name" value="P-loop containing nucleotide triphosphate hydrolases"/>
    <property type="match status" value="2"/>
</dbReference>
<keyword evidence="6" id="KW-0963">Cytoplasm</keyword>
<dbReference type="Gene3D" id="1.10.8.60">
    <property type="match status" value="1"/>
</dbReference>
<evidence type="ECO:0000256" key="1">
    <source>
        <dbReference type="ARBA" id="ARBA00006914"/>
    </source>
</evidence>
<comment type="caution">
    <text evidence="8">The sequence shown here is derived from an EMBL/GenBank/DDBJ whole genome shotgun (WGS) entry which is preliminary data.</text>
</comment>
<reference evidence="8 9" key="1">
    <citation type="submission" date="2017-08" db="EMBL/GenBank/DDBJ databases">
        <title>Acidophilic green algal genome provides insights into adaptation to an acidic environment.</title>
        <authorList>
            <person name="Hirooka S."/>
            <person name="Hirose Y."/>
            <person name="Kanesaki Y."/>
            <person name="Higuchi S."/>
            <person name="Fujiwara T."/>
            <person name="Onuma R."/>
            <person name="Era A."/>
            <person name="Ohbayashi R."/>
            <person name="Uzuka A."/>
            <person name="Nozaki H."/>
            <person name="Yoshikawa H."/>
            <person name="Miyagishima S.Y."/>
        </authorList>
    </citation>
    <scope>NUCLEOTIDE SEQUENCE [LARGE SCALE GENOMIC DNA]</scope>
    <source>
        <strain evidence="8 9">NIES-2499</strain>
    </source>
</reference>
<name>A0A250X9V4_9CHLO</name>
<dbReference type="GO" id="GO:0043001">
    <property type="term" value="P:Golgi to plasma membrane protein transport"/>
    <property type="evidence" value="ECO:0007669"/>
    <property type="project" value="TreeGrafter"/>
</dbReference>
<dbReference type="PANTHER" id="PTHR23078:SF3">
    <property type="entry name" value="VESICLE-FUSING ATPASE"/>
    <property type="match status" value="1"/>
</dbReference>
<comment type="subcellular location">
    <subcellularLocation>
        <location evidence="6">Cytoplasm</location>
    </subcellularLocation>
</comment>
<protein>
    <recommendedName>
        <fullName evidence="6">Vesicle-fusing ATPase</fullName>
        <ecNumber evidence="6">3.6.4.6</ecNumber>
    </recommendedName>
</protein>
<dbReference type="SUPFAM" id="SSF54585">
    <property type="entry name" value="Cdc48 domain 2-like"/>
    <property type="match status" value="1"/>
</dbReference>
<accession>A0A250X9V4</accession>
<dbReference type="InterPro" id="IPR003959">
    <property type="entry name" value="ATPase_AAA_core"/>
</dbReference>